<feature type="transmembrane region" description="Helical" evidence="1">
    <location>
        <begin position="61"/>
        <end position="85"/>
    </location>
</feature>
<feature type="transmembrane region" description="Helical" evidence="1">
    <location>
        <begin position="6"/>
        <end position="28"/>
    </location>
</feature>
<organism evidence="2 3">
    <name type="scientific">Aggregatibacter actinomycetemcomitans</name>
    <name type="common">Actinobacillus actinomycetemcomitans</name>
    <name type="synonym">Haemophilus actinomycetemcomitans</name>
    <dbReference type="NCBI Taxonomy" id="714"/>
    <lineage>
        <taxon>Bacteria</taxon>
        <taxon>Pseudomonadati</taxon>
        <taxon>Pseudomonadota</taxon>
        <taxon>Gammaproteobacteria</taxon>
        <taxon>Pasteurellales</taxon>
        <taxon>Pasteurellaceae</taxon>
        <taxon>Aggregatibacter</taxon>
    </lineage>
</organism>
<dbReference type="EMBL" id="CP012959">
    <property type="protein sequence ID" value="AMQ93275.1"/>
    <property type="molecule type" value="Genomic_DNA"/>
</dbReference>
<keyword evidence="1" id="KW-0472">Membrane</keyword>
<dbReference type="Proteomes" id="UP000072236">
    <property type="component" value="Chromosome"/>
</dbReference>
<evidence type="ECO:0000256" key="1">
    <source>
        <dbReference type="SAM" id="Phobius"/>
    </source>
</evidence>
<accession>A0AAC9F954</accession>
<feature type="transmembrane region" description="Helical" evidence="1">
    <location>
        <begin position="35"/>
        <end position="55"/>
    </location>
</feature>
<gene>
    <name evidence="2" type="ORF">ACT75_01385</name>
</gene>
<dbReference type="KEGG" id="aact:ACT75_01385"/>
<keyword evidence="1" id="KW-1133">Transmembrane helix</keyword>
<dbReference type="AlphaFoldDB" id="A0AAC9F954"/>
<proteinExistence type="predicted"/>
<reference evidence="2 3" key="1">
    <citation type="submission" date="2015-10" db="EMBL/GenBank/DDBJ databases">
        <title>Tn-seq of a polymicrobial infection.</title>
        <authorList>
            <person name="Stacy A."/>
            <person name="Rumbaugh K.P."/>
            <person name="Whiteley M."/>
        </authorList>
    </citation>
    <scope>NUCLEOTIDE SEQUENCE [LARGE SCALE GENOMIC DNA]</scope>
    <source>
        <strain evidence="2 3">624</strain>
    </source>
</reference>
<name>A0AAC9F954_AGGAC</name>
<protein>
    <submittedName>
        <fullName evidence="2">Uncharacterized protein</fullName>
    </submittedName>
</protein>
<evidence type="ECO:0000313" key="3">
    <source>
        <dbReference type="Proteomes" id="UP000072236"/>
    </source>
</evidence>
<dbReference type="RefSeq" id="WP_019518264.1">
    <property type="nucleotide sequence ID" value="NZ_CP012959.1"/>
</dbReference>
<evidence type="ECO:0000313" key="2">
    <source>
        <dbReference type="EMBL" id="AMQ93275.1"/>
    </source>
</evidence>
<sequence>MYLIELIWRQWDIFIVAWAFINAVCVFWGAYTRKFLCGIGLPIFIKLGFWGYSLTLSSSDAGWLVFILFFDIVANILIVLVASLLGRRFSKFENEL</sequence>
<keyword evidence="1" id="KW-0812">Transmembrane</keyword>